<dbReference type="AlphaFoldDB" id="W6QS89"/>
<reference evidence="1" key="1">
    <citation type="journal article" date="2014" name="Nat. Commun.">
        <title>Multiple recent horizontal transfers of a large genomic region in cheese making fungi.</title>
        <authorList>
            <person name="Cheeseman K."/>
            <person name="Ropars J."/>
            <person name="Renault P."/>
            <person name="Dupont J."/>
            <person name="Gouzy J."/>
            <person name="Branca A."/>
            <person name="Abraham A.L."/>
            <person name="Ceppi M."/>
            <person name="Conseiller E."/>
            <person name="Debuchy R."/>
            <person name="Malagnac F."/>
            <person name="Goarin A."/>
            <person name="Silar P."/>
            <person name="Lacoste S."/>
            <person name="Sallet E."/>
            <person name="Bensimon A."/>
            <person name="Giraud T."/>
            <person name="Brygoo Y."/>
        </authorList>
    </citation>
    <scope>NUCLEOTIDE SEQUENCE [LARGE SCALE GENOMIC DNA]</scope>
    <source>
        <strain evidence="1">FM164</strain>
    </source>
</reference>
<proteinExistence type="predicted"/>
<sequence length="87" mass="9681">MIAIIANAAGLNMDFVGQKKCDRSARSSPVQQIVAIYQCFLLHRHWRSLVRQFVFQAGSPVLTKTSHTAYSTLAGIIQGLTEEMTRT</sequence>
<evidence type="ECO:0000313" key="1">
    <source>
        <dbReference type="EMBL" id="CDM36979.1"/>
    </source>
</evidence>
<organism evidence="1 2">
    <name type="scientific">Penicillium roqueforti (strain FM164)</name>
    <dbReference type="NCBI Taxonomy" id="1365484"/>
    <lineage>
        <taxon>Eukaryota</taxon>
        <taxon>Fungi</taxon>
        <taxon>Dikarya</taxon>
        <taxon>Ascomycota</taxon>
        <taxon>Pezizomycotina</taxon>
        <taxon>Eurotiomycetes</taxon>
        <taxon>Eurotiomycetidae</taxon>
        <taxon>Eurotiales</taxon>
        <taxon>Aspergillaceae</taxon>
        <taxon>Penicillium</taxon>
    </lineage>
</organism>
<evidence type="ECO:0000313" key="2">
    <source>
        <dbReference type="Proteomes" id="UP000030686"/>
    </source>
</evidence>
<accession>W6QS89</accession>
<protein>
    <submittedName>
        <fullName evidence="1">Uncharacterized protein</fullName>
    </submittedName>
</protein>
<name>W6QS89_PENRF</name>
<dbReference type="EMBL" id="HG792019">
    <property type="protein sequence ID" value="CDM36979.1"/>
    <property type="molecule type" value="Genomic_DNA"/>
</dbReference>
<dbReference type="Proteomes" id="UP000030686">
    <property type="component" value="Unassembled WGS sequence"/>
</dbReference>
<keyword evidence="2" id="KW-1185">Reference proteome</keyword>
<gene>
    <name evidence="1" type="ORF">PROQFM164_S05g000812</name>
</gene>